<dbReference type="Proteomes" id="UP000182114">
    <property type="component" value="Unassembled WGS sequence"/>
</dbReference>
<dbReference type="InterPro" id="IPR018247">
    <property type="entry name" value="EF_Hand_1_Ca_BS"/>
</dbReference>
<gene>
    <name evidence="1" type="ORF">SAMN04487992_103303</name>
</gene>
<name>A0A1G7FJD4_9FLAO</name>
<evidence type="ECO:0008006" key="3">
    <source>
        <dbReference type="Google" id="ProtNLM"/>
    </source>
</evidence>
<dbReference type="eggNOG" id="ENOG5032TEF">
    <property type="taxonomic scope" value="Bacteria"/>
</dbReference>
<keyword evidence="2" id="KW-1185">Reference proteome</keyword>
<dbReference type="PROSITE" id="PS51257">
    <property type="entry name" value="PROKAR_LIPOPROTEIN"/>
    <property type="match status" value="1"/>
</dbReference>
<protein>
    <recommendedName>
        <fullName evidence="3">Lipoprotein</fullName>
    </recommendedName>
</protein>
<evidence type="ECO:0000313" key="1">
    <source>
        <dbReference type="EMBL" id="SDE75993.1"/>
    </source>
</evidence>
<dbReference type="EMBL" id="FNBD01000003">
    <property type="protein sequence ID" value="SDE75993.1"/>
    <property type="molecule type" value="Genomic_DNA"/>
</dbReference>
<dbReference type="PROSITE" id="PS00018">
    <property type="entry name" value="EF_HAND_1"/>
    <property type="match status" value="1"/>
</dbReference>
<proteinExistence type="predicted"/>
<organism evidence="1 2">
    <name type="scientific">Cellulophaga baltica</name>
    <dbReference type="NCBI Taxonomy" id="76594"/>
    <lineage>
        <taxon>Bacteria</taxon>
        <taxon>Pseudomonadati</taxon>
        <taxon>Bacteroidota</taxon>
        <taxon>Flavobacteriia</taxon>
        <taxon>Flavobacteriales</taxon>
        <taxon>Flavobacteriaceae</taxon>
        <taxon>Cellulophaga</taxon>
    </lineage>
</organism>
<dbReference type="AlphaFoldDB" id="A0A1G7FJD4"/>
<sequence length="236" mass="27051">MKTIFSTLLTLLLLASCTTEKKPKVVYTDQEAKTLAKDTSVVVVADLPILIDSTNFLMHPIGELQLYAKDRKYTSSSWSYAAGTNFSIADYNNYTLNGTLKNIKFEEVGTNKLVPLTDKNIVITSAHFLWDLYEKTGKQLFIYDVIDADTNSDGVLDGMDIKTLYLSKIDGSNFKRLMPKNHELLEWKIIPEIDRLYVKSIEDINKDGNFDKNDKLHYNYVYLIDETLEVIDYYPN</sequence>
<evidence type="ECO:0000313" key="2">
    <source>
        <dbReference type="Proteomes" id="UP000182114"/>
    </source>
</evidence>
<dbReference type="RefSeq" id="WP_074537870.1">
    <property type="nucleotide sequence ID" value="NZ_FNBD01000003.1"/>
</dbReference>
<reference evidence="2" key="1">
    <citation type="submission" date="2016-10" db="EMBL/GenBank/DDBJ databases">
        <authorList>
            <person name="Varghese N."/>
            <person name="Submissions S."/>
        </authorList>
    </citation>
    <scope>NUCLEOTIDE SEQUENCE [LARGE SCALE GENOMIC DNA]</scope>
    <source>
        <strain evidence="2">DSM 24729</strain>
    </source>
</reference>
<accession>A0A1G7FJD4</accession>